<feature type="transmembrane region" description="Helical" evidence="7">
    <location>
        <begin position="109"/>
        <end position="134"/>
    </location>
</feature>
<evidence type="ECO:0000256" key="7">
    <source>
        <dbReference type="RuleBase" id="RU363032"/>
    </source>
</evidence>
<dbReference type="CDD" id="cd06261">
    <property type="entry name" value="TM_PBP2"/>
    <property type="match status" value="1"/>
</dbReference>
<organism evidence="9 10">
    <name type="scientific">Nocardioides baekrokdamisoli</name>
    <dbReference type="NCBI Taxonomy" id="1804624"/>
    <lineage>
        <taxon>Bacteria</taxon>
        <taxon>Bacillati</taxon>
        <taxon>Actinomycetota</taxon>
        <taxon>Actinomycetes</taxon>
        <taxon>Propionibacteriales</taxon>
        <taxon>Nocardioidaceae</taxon>
        <taxon>Nocardioides</taxon>
    </lineage>
</organism>
<dbReference type="RefSeq" id="WP_197715237.1">
    <property type="nucleotide sequence ID" value="NZ_AP019307.1"/>
</dbReference>
<feature type="transmembrane region" description="Helical" evidence="7">
    <location>
        <begin position="276"/>
        <end position="298"/>
    </location>
</feature>
<proteinExistence type="inferred from homology"/>
<keyword evidence="2 7" id="KW-0813">Transport</keyword>
<dbReference type="InterPro" id="IPR000515">
    <property type="entry name" value="MetI-like"/>
</dbReference>
<feature type="transmembrane region" description="Helical" evidence="7">
    <location>
        <begin position="38"/>
        <end position="59"/>
    </location>
</feature>
<keyword evidence="3" id="KW-1003">Cell membrane</keyword>
<dbReference type="Gene3D" id="1.10.3720.10">
    <property type="entry name" value="MetI-like"/>
    <property type="match status" value="1"/>
</dbReference>
<feature type="domain" description="ABC transmembrane type-1" evidence="8">
    <location>
        <begin position="107"/>
        <end position="298"/>
    </location>
</feature>
<comment type="similarity">
    <text evidence="7">Belongs to the binding-protein-dependent transport system permease family.</text>
</comment>
<evidence type="ECO:0000256" key="4">
    <source>
        <dbReference type="ARBA" id="ARBA00022692"/>
    </source>
</evidence>
<sequence length="315" mass="33589">MSASTAPPEEAVQLKASTGVVARGPWQLAWRRLRKDKVALISGAILLLIILVAIFAPLLNDMIGQSPNFQDPNGTDANGLPIGPSGAHWFGTDALGRDVLGRMISGSQVSLGIGLLSTALAVVIGVVLGLLAGYLGGIVDTVIARILDVVLAMPFVLTAVALVAIFGQSLTIIVLVLAFFSWATMARIIRGQVLSLREREFVEAARSLGASTYRIMFVELLPNLVMPILIYFSLLVPVNIVSEATLAYLGLGLPVPAADWGGMISDASDQGLFYQAWWTAFFPGAILVLTTLVFNLLGDGIRDALDPRIERLLQK</sequence>
<dbReference type="PANTHER" id="PTHR43386">
    <property type="entry name" value="OLIGOPEPTIDE TRANSPORT SYSTEM PERMEASE PROTEIN APPC"/>
    <property type="match status" value="1"/>
</dbReference>
<dbReference type="PANTHER" id="PTHR43386:SF1">
    <property type="entry name" value="D,D-DIPEPTIDE TRANSPORT SYSTEM PERMEASE PROTEIN DDPC-RELATED"/>
    <property type="match status" value="1"/>
</dbReference>
<dbReference type="InterPro" id="IPR035906">
    <property type="entry name" value="MetI-like_sf"/>
</dbReference>
<dbReference type="GO" id="GO:0055085">
    <property type="term" value="P:transmembrane transport"/>
    <property type="evidence" value="ECO:0007669"/>
    <property type="project" value="InterPro"/>
</dbReference>
<evidence type="ECO:0000256" key="6">
    <source>
        <dbReference type="ARBA" id="ARBA00023136"/>
    </source>
</evidence>
<dbReference type="AlphaFoldDB" id="A0A3G9IBR4"/>
<keyword evidence="10" id="KW-1185">Reference proteome</keyword>
<gene>
    <name evidence="9" type="ORF">Back2_06070</name>
</gene>
<keyword evidence="6 7" id="KW-0472">Membrane</keyword>
<protein>
    <submittedName>
        <fullName evidence="9">Peptide ABC transporter permease</fullName>
    </submittedName>
</protein>
<feature type="transmembrane region" description="Helical" evidence="7">
    <location>
        <begin position="220"/>
        <end position="241"/>
    </location>
</feature>
<keyword evidence="5 7" id="KW-1133">Transmembrane helix</keyword>
<dbReference type="InterPro" id="IPR025966">
    <property type="entry name" value="OppC_N"/>
</dbReference>
<dbReference type="EMBL" id="AP019307">
    <property type="protein sequence ID" value="BBH16320.1"/>
    <property type="molecule type" value="Genomic_DNA"/>
</dbReference>
<evidence type="ECO:0000256" key="2">
    <source>
        <dbReference type="ARBA" id="ARBA00022448"/>
    </source>
</evidence>
<evidence type="ECO:0000313" key="9">
    <source>
        <dbReference type="EMBL" id="BBH16320.1"/>
    </source>
</evidence>
<feature type="transmembrane region" description="Helical" evidence="7">
    <location>
        <begin position="172"/>
        <end position="189"/>
    </location>
</feature>
<dbReference type="Pfam" id="PF00528">
    <property type="entry name" value="BPD_transp_1"/>
    <property type="match status" value="1"/>
</dbReference>
<dbReference type="Pfam" id="PF12911">
    <property type="entry name" value="OppC_N"/>
    <property type="match status" value="1"/>
</dbReference>
<evidence type="ECO:0000256" key="3">
    <source>
        <dbReference type="ARBA" id="ARBA00022475"/>
    </source>
</evidence>
<evidence type="ECO:0000313" key="10">
    <source>
        <dbReference type="Proteomes" id="UP000271573"/>
    </source>
</evidence>
<dbReference type="Proteomes" id="UP000271573">
    <property type="component" value="Chromosome"/>
</dbReference>
<comment type="subcellular location">
    <subcellularLocation>
        <location evidence="1 7">Cell membrane</location>
        <topology evidence="1 7">Multi-pass membrane protein</topology>
    </subcellularLocation>
</comment>
<keyword evidence="4 7" id="KW-0812">Transmembrane</keyword>
<reference evidence="9 10" key="1">
    <citation type="submission" date="2018-11" db="EMBL/GenBank/DDBJ databases">
        <title>Complete genome sequence of Nocardioides baekrokdamisoli strain KCTC 39748.</title>
        <authorList>
            <person name="Kang S.W."/>
            <person name="Lee K.C."/>
            <person name="Kim K.K."/>
            <person name="Kim J.S."/>
            <person name="Kim D.S."/>
            <person name="Ko S.H."/>
            <person name="Yang S.H."/>
            <person name="Shin Y.K."/>
            <person name="Lee J.S."/>
        </authorList>
    </citation>
    <scope>NUCLEOTIDE SEQUENCE [LARGE SCALE GENOMIC DNA]</scope>
    <source>
        <strain evidence="9 10">KCTC 39748</strain>
    </source>
</reference>
<accession>A0A3G9IBR4</accession>
<dbReference type="SUPFAM" id="SSF161098">
    <property type="entry name" value="MetI-like"/>
    <property type="match status" value="1"/>
</dbReference>
<name>A0A3G9IBR4_9ACTN</name>
<dbReference type="InterPro" id="IPR050366">
    <property type="entry name" value="BP-dependent_transpt_permease"/>
</dbReference>
<evidence type="ECO:0000256" key="5">
    <source>
        <dbReference type="ARBA" id="ARBA00022989"/>
    </source>
</evidence>
<feature type="transmembrane region" description="Helical" evidence="7">
    <location>
        <begin position="146"/>
        <end position="166"/>
    </location>
</feature>
<dbReference type="GO" id="GO:0005886">
    <property type="term" value="C:plasma membrane"/>
    <property type="evidence" value="ECO:0007669"/>
    <property type="project" value="UniProtKB-SubCell"/>
</dbReference>
<evidence type="ECO:0000259" key="8">
    <source>
        <dbReference type="PROSITE" id="PS50928"/>
    </source>
</evidence>
<dbReference type="KEGG" id="nbe:Back2_06070"/>
<dbReference type="PROSITE" id="PS50928">
    <property type="entry name" value="ABC_TM1"/>
    <property type="match status" value="1"/>
</dbReference>
<evidence type="ECO:0000256" key="1">
    <source>
        <dbReference type="ARBA" id="ARBA00004651"/>
    </source>
</evidence>